<dbReference type="InterPro" id="IPR046350">
    <property type="entry name" value="Cystatin_sf"/>
</dbReference>
<evidence type="ECO:0000313" key="3">
    <source>
        <dbReference type="EMBL" id="KAK2109469.1"/>
    </source>
</evidence>
<dbReference type="SUPFAM" id="SSF54403">
    <property type="entry name" value="Cystatin/monellin"/>
    <property type="match status" value="1"/>
</dbReference>
<evidence type="ECO:0000313" key="4">
    <source>
        <dbReference type="Proteomes" id="UP001266305"/>
    </source>
</evidence>
<keyword evidence="1" id="KW-0812">Transmembrane</keyword>
<accession>A0ABQ9VJB9</accession>
<dbReference type="SMART" id="SM00043">
    <property type="entry name" value="CY"/>
    <property type="match status" value="1"/>
</dbReference>
<sequence>MAELWQALRLWLAILLTLMALTYQARKKTFLSVREVTAIENYAKDSLQWVTDQYNKDSDDKYHFRIFRVLKIQKRITDHLEYHLNVEMQRTTCQKPETTHCVPQEGELYKKVNCFFSVFAIPWVEQYKLLNRSCSSVVEHTPKATTYENPAVSNNP</sequence>
<reference evidence="3 4" key="1">
    <citation type="submission" date="2023-05" db="EMBL/GenBank/DDBJ databases">
        <title>B98-5 Cell Line De Novo Hybrid Assembly: An Optical Mapping Approach.</title>
        <authorList>
            <person name="Kananen K."/>
            <person name="Auerbach J.A."/>
            <person name="Kautto E."/>
            <person name="Blachly J.S."/>
        </authorList>
    </citation>
    <scope>NUCLEOTIDE SEQUENCE [LARGE SCALE GENOMIC DNA]</scope>
    <source>
        <strain evidence="3">B95-8</strain>
        <tissue evidence="3">Cell line</tissue>
    </source>
</reference>
<proteinExistence type="predicted"/>
<dbReference type="Proteomes" id="UP001266305">
    <property type="component" value="Unassembled WGS sequence"/>
</dbReference>
<feature type="domain" description="Cystatin" evidence="2">
    <location>
        <begin position="31"/>
        <end position="135"/>
    </location>
</feature>
<evidence type="ECO:0000259" key="2">
    <source>
        <dbReference type="SMART" id="SM00043"/>
    </source>
</evidence>
<keyword evidence="1" id="KW-0472">Membrane</keyword>
<dbReference type="CDD" id="cd00042">
    <property type="entry name" value="CY"/>
    <property type="match status" value="1"/>
</dbReference>
<feature type="transmembrane region" description="Helical" evidence="1">
    <location>
        <begin position="6"/>
        <end position="25"/>
    </location>
</feature>
<keyword evidence="1" id="KW-1133">Transmembrane helix</keyword>
<dbReference type="InterPro" id="IPR042930">
    <property type="entry name" value="CST11"/>
</dbReference>
<dbReference type="PANTHER" id="PTHR47886">
    <property type="entry name" value="CYSTATIN-11"/>
    <property type="match status" value="1"/>
</dbReference>
<dbReference type="Gene3D" id="3.10.450.10">
    <property type="match status" value="1"/>
</dbReference>
<evidence type="ECO:0000256" key="1">
    <source>
        <dbReference type="SAM" id="Phobius"/>
    </source>
</evidence>
<protein>
    <submittedName>
        <fullName evidence="3">Cystatin-11</fullName>
    </submittedName>
</protein>
<dbReference type="Pfam" id="PF00031">
    <property type="entry name" value="Cystatin"/>
    <property type="match status" value="1"/>
</dbReference>
<organism evidence="3 4">
    <name type="scientific">Saguinus oedipus</name>
    <name type="common">Cotton-top tamarin</name>
    <name type="synonym">Oedipomidas oedipus</name>
    <dbReference type="NCBI Taxonomy" id="9490"/>
    <lineage>
        <taxon>Eukaryota</taxon>
        <taxon>Metazoa</taxon>
        <taxon>Chordata</taxon>
        <taxon>Craniata</taxon>
        <taxon>Vertebrata</taxon>
        <taxon>Euteleostomi</taxon>
        <taxon>Mammalia</taxon>
        <taxon>Eutheria</taxon>
        <taxon>Euarchontoglires</taxon>
        <taxon>Primates</taxon>
        <taxon>Haplorrhini</taxon>
        <taxon>Platyrrhini</taxon>
        <taxon>Cebidae</taxon>
        <taxon>Callitrichinae</taxon>
        <taxon>Saguinus</taxon>
    </lineage>
</organism>
<dbReference type="EMBL" id="JASSZA010000005">
    <property type="protein sequence ID" value="KAK2109469.1"/>
    <property type="molecule type" value="Genomic_DNA"/>
</dbReference>
<name>A0ABQ9VJB9_SAGOE</name>
<keyword evidence="4" id="KW-1185">Reference proteome</keyword>
<gene>
    <name evidence="3" type="primary">CST11</name>
    <name evidence="3" type="ORF">P7K49_009215</name>
</gene>
<comment type="caution">
    <text evidence="3">The sequence shown here is derived from an EMBL/GenBank/DDBJ whole genome shotgun (WGS) entry which is preliminary data.</text>
</comment>
<dbReference type="PANTHER" id="PTHR47886:SF1">
    <property type="entry name" value="CYSTATIN-11"/>
    <property type="match status" value="1"/>
</dbReference>
<dbReference type="InterPro" id="IPR000010">
    <property type="entry name" value="Cystatin_dom"/>
</dbReference>